<evidence type="ECO:0000313" key="2">
    <source>
        <dbReference type="EMBL" id="TXL69738.1"/>
    </source>
</evidence>
<reference evidence="2 3" key="1">
    <citation type="submission" date="2019-06" db="EMBL/GenBank/DDBJ databases">
        <title>New taxonomy in bacterial strain CC-CFT640, isolated from vineyard.</title>
        <authorList>
            <person name="Lin S.-Y."/>
            <person name="Tsai C.-F."/>
            <person name="Young C.-C."/>
        </authorList>
    </citation>
    <scope>NUCLEOTIDE SEQUENCE [LARGE SCALE GENOMIC DNA]</scope>
    <source>
        <strain evidence="2 3">CC-CFT640</strain>
    </source>
</reference>
<keyword evidence="1" id="KW-0812">Transmembrane</keyword>
<dbReference type="OrthoDB" id="7376289at2"/>
<dbReference type="RefSeq" id="WP_147852171.1">
    <property type="nucleotide sequence ID" value="NZ_VDUZ01000073.1"/>
</dbReference>
<organism evidence="2 3">
    <name type="scientific">Vineibacter terrae</name>
    <dbReference type="NCBI Taxonomy" id="2586908"/>
    <lineage>
        <taxon>Bacteria</taxon>
        <taxon>Pseudomonadati</taxon>
        <taxon>Pseudomonadota</taxon>
        <taxon>Alphaproteobacteria</taxon>
        <taxon>Hyphomicrobiales</taxon>
        <taxon>Vineibacter</taxon>
    </lineage>
</organism>
<protein>
    <submittedName>
        <fullName evidence="2">Uncharacterized protein</fullName>
    </submittedName>
</protein>
<keyword evidence="3" id="KW-1185">Reference proteome</keyword>
<comment type="caution">
    <text evidence="2">The sequence shown here is derived from an EMBL/GenBank/DDBJ whole genome shotgun (WGS) entry which is preliminary data.</text>
</comment>
<dbReference type="AlphaFoldDB" id="A0A5C8P7V1"/>
<dbReference type="EMBL" id="VDUZ01000073">
    <property type="protein sequence ID" value="TXL69738.1"/>
    <property type="molecule type" value="Genomic_DNA"/>
</dbReference>
<keyword evidence="1" id="KW-0472">Membrane</keyword>
<sequence length="143" mass="15441">MIRPGLALVLWLATAALLLANHTIGDTLIATAIGPRDAAWYKALLPLPYVMLMAVIHARRTAGPAWQAAALLAGGLWSVTTALLDAVYGRITYGESLEAILDRYAVLEGAPWPLLLLAQLVLPWLCGWLTARRRRPADPAGRP</sequence>
<evidence type="ECO:0000256" key="1">
    <source>
        <dbReference type="SAM" id="Phobius"/>
    </source>
</evidence>
<accession>A0A5C8P7V1</accession>
<feature type="transmembrane region" description="Helical" evidence="1">
    <location>
        <begin position="70"/>
        <end position="91"/>
    </location>
</feature>
<evidence type="ECO:0000313" key="3">
    <source>
        <dbReference type="Proteomes" id="UP000321638"/>
    </source>
</evidence>
<name>A0A5C8P7V1_9HYPH</name>
<proteinExistence type="predicted"/>
<feature type="transmembrane region" description="Helical" evidence="1">
    <location>
        <begin position="41"/>
        <end position="58"/>
    </location>
</feature>
<gene>
    <name evidence="2" type="ORF">FHP25_37670</name>
</gene>
<dbReference type="Proteomes" id="UP000321638">
    <property type="component" value="Unassembled WGS sequence"/>
</dbReference>
<feature type="transmembrane region" description="Helical" evidence="1">
    <location>
        <begin position="111"/>
        <end position="131"/>
    </location>
</feature>
<keyword evidence="1" id="KW-1133">Transmembrane helix</keyword>